<name>A0A2H6C7A8_TETHA</name>
<evidence type="ECO:0000313" key="3">
    <source>
        <dbReference type="Proteomes" id="UP000236214"/>
    </source>
</evidence>
<dbReference type="AlphaFoldDB" id="A0A2H6C7A8"/>
<dbReference type="PROSITE" id="PS51099">
    <property type="entry name" value="PTS_EIIB_TYPE_2"/>
    <property type="match status" value="1"/>
</dbReference>
<protein>
    <submittedName>
        <fullName evidence="2">Putative galactitol-specific phosphotransferase system enzyme IIB component</fullName>
    </submittedName>
</protein>
<dbReference type="InterPro" id="IPR003501">
    <property type="entry name" value="PTS_EIIB_2/3"/>
</dbReference>
<dbReference type="Proteomes" id="UP000236214">
    <property type="component" value="Unassembled WGS sequence"/>
</dbReference>
<comment type="caution">
    <text evidence="2">The sequence shown here is derived from an EMBL/GenBank/DDBJ whole genome shotgun (WGS) entry which is preliminary data.</text>
</comment>
<proteinExistence type="predicted"/>
<dbReference type="RefSeq" id="WP_014123825.1">
    <property type="nucleotide sequence ID" value="NZ_BDDZ01000020.1"/>
</dbReference>
<evidence type="ECO:0000313" key="2">
    <source>
        <dbReference type="EMBL" id="GBD69179.1"/>
    </source>
</evidence>
<dbReference type="CDD" id="cd05566">
    <property type="entry name" value="PTS_IIB_galactitol"/>
    <property type="match status" value="1"/>
</dbReference>
<dbReference type="Gene3D" id="3.40.50.2300">
    <property type="match status" value="1"/>
</dbReference>
<dbReference type="GO" id="GO:0009401">
    <property type="term" value="P:phosphoenolpyruvate-dependent sugar phosphotransferase system"/>
    <property type="evidence" value="ECO:0007669"/>
    <property type="project" value="InterPro"/>
</dbReference>
<evidence type="ECO:0000256" key="1">
    <source>
        <dbReference type="ARBA" id="ARBA00022679"/>
    </source>
</evidence>
<dbReference type="SUPFAM" id="SSF52794">
    <property type="entry name" value="PTS system IIB component-like"/>
    <property type="match status" value="1"/>
</dbReference>
<dbReference type="EMBL" id="BDEC01000147">
    <property type="protein sequence ID" value="GBD69179.1"/>
    <property type="molecule type" value="Genomic_DNA"/>
</dbReference>
<keyword evidence="1 2" id="KW-0808">Transferase</keyword>
<organism evidence="2 3">
    <name type="scientific">Tetragenococcus halophilus subsp. halophilus</name>
    <dbReference type="NCBI Taxonomy" id="1513897"/>
    <lineage>
        <taxon>Bacteria</taxon>
        <taxon>Bacillati</taxon>
        <taxon>Bacillota</taxon>
        <taxon>Bacilli</taxon>
        <taxon>Lactobacillales</taxon>
        <taxon>Enterococcaceae</taxon>
        <taxon>Tetragenococcus</taxon>
    </lineage>
</organism>
<dbReference type="GO" id="GO:0008982">
    <property type="term" value="F:protein-N(PI)-phosphohistidine-sugar phosphotransferase activity"/>
    <property type="evidence" value="ECO:0007669"/>
    <property type="project" value="InterPro"/>
</dbReference>
<dbReference type="InterPro" id="IPR036095">
    <property type="entry name" value="PTS_EIIB-like_sf"/>
</dbReference>
<gene>
    <name evidence="2" type="ORF">TEHN7118_1985</name>
</gene>
<accession>A0A2H6C7A8</accession>
<dbReference type="Pfam" id="PF02302">
    <property type="entry name" value="PTS_IIB"/>
    <property type="match status" value="1"/>
</dbReference>
<sequence>MKKILVACGSGIATSTAVNNKIKNVLDSNGYKGNYEIKQIKVTEAPALSKDYDLLISTTQAPPKLECEFLSAVPFLTGVKLQPVTDRLLEIMEE</sequence>
<reference evidence="2 3" key="1">
    <citation type="submission" date="2016-05" db="EMBL/GenBank/DDBJ databases">
        <title>Whole genome sequencing of Tetragenococcus halophilus subsp. halophilus NISL 7118.</title>
        <authorList>
            <person name="Shiwa Y."/>
            <person name="Nishimura I."/>
            <person name="Yoshikawa H."/>
            <person name="Koyama Y."/>
            <person name="Oguma T."/>
        </authorList>
    </citation>
    <scope>NUCLEOTIDE SEQUENCE [LARGE SCALE GENOMIC DNA]</scope>
    <source>
        <strain evidence="2 3">NISL 7118</strain>
    </source>
</reference>
<dbReference type="InterPro" id="IPR013011">
    <property type="entry name" value="PTS_EIIB_2"/>
</dbReference>
<keyword evidence="3" id="KW-1185">Reference proteome</keyword>